<name>A0AAD4KQ66_9EURO</name>
<dbReference type="EMBL" id="JAJTJA010000009">
    <property type="protein sequence ID" value="KAH8694158.1"/>
    <property type="molecule type" value="Genomic_DNA"/>
</dbReference>
<dbReference type="AlphaFoldDB" id="A0AAD4KQ66"/>
<dbReference type="SUPFAM" id="SSF81383">
    <property type="entry name" value="F-box domain"/>
    <property type="match status" value="1"/>
</dbReference>
<proteinExistence type="predicted"/>
<reference evidence="2" key="1">
    <citation type="submission" date="2021-12" db="EMBL/GenBank/DDBJ databases">
        <title>Convergent genome expansion in fungi linked to evolution of root-endophyte symbiosis.</title>
        <authorList>
            <consortium name="DOE Joint Genome Institute"/>
            <person name="Ke Y.-H."/>
            <person name="Bonito G."/>
            <person name="Liao H.-L."/>
            <person name="Looney B."/>
            <person name="Rojas-Flechas A."/>
            <person name="Nash J."/>
            <person name="Hameed K."/>
            <person name="Schadt C."/>
            <person name="Martin F."/>
            <person name="Crous P.W."/>
            <person name="Miettinen O."/>
            <person name="Magnuson J.K."/>
            <person name="Labbe J."/>
            <person name="Jacobson D."/>
            <person name="Doktycz M.J."/>
            <person name="Veneault-Fourrey C."/>
            <person name="Kuo A."/>
            <person name="Mondo S."/>
            <person name="Calhoun S."/>
            <person name="Riley R."/>
            <person name="Ohm R."/>
            <person name="LaButti K."/>
            <person name="Andreopoulos B."/>
            <person name="Pangilinan J."/>
            <person name="Nolan M."/>
            <person name="Tritt A."/>
            <person name="Clum A."/>
            <person name="Lipzen A."/>
            <person name="Daum C."/>
            <person name="Barry K."/>
            <person name="Grigoriev I.V."/>
            <person name="Vilgalys R."/>
        </authorList>
    </citation>
    <scope>NUCLEOTIDE SEQUENCE</scope>
    <source>
        <strain evidence="2">PMI_201</strain>
    </source>
</reference>
<dbReference type="InterPro" id="IPR001810">
    <property type="entry name" value="F-box_dom"/>
</dbReference>
<dbReference type="Pfam" id="PF12937">
    <property type="entry name" value="F-box-like"/>
    <property type="match status" value="1"/>
</dbReference>
<keyword evidence="3" id="KW-1185">Reference proteome</keyword>
<evidence type="ECO:0000313" key="3">
    <source>
        <dbReference type="Proteomes" id="UP001201262"/>
    </source>
</evidence>
<organism evidence="2 3">
    <name type="scientific">Talaromyces proteolyticus</name>
    <dbReference type="NCBI Taxonomy" id="1131652"/>
    <lineage>
        <taxon>Eukaryota</taxon>
        <taxon>Fungi</taxon>
        <taxon>Dikarya</taxon>
        <taxon>Ascomycota</taxon>
        <taxon>Pezizomycotina</taxon>
        <taxon>Eurotiomycetes</taxon>
        <taxon>Eurotiomycetidae</taxon>
        <taxon>Eurotiales</taxon>
        <taxon>Trichocomaceae</taxon>
        <taxon>Talaromyces</taxon>
        <taxon>Talaromyces sect. Bacilispori</taxon>
    </lineage>
</organism>
<dbReference type="Proteomes" id="UP001201262">
    <property type="component" value="Unassembled WGS sequence"/>
</dbReference>
<dbReference type="CDD" id="cd09917">
    <property type="entry name" value="F-box_SF"/>
    <property type="match status" value="1"/>
</dbReference>
<evidence type="ECO:0000313" key="2">
    <source>
        <dbReference type="EMBL" id="KAH8694158.1"/>
    </source>
</evidence>
<feature type="domain" description="F-box" evidence="1">
    <location>
        <begin position="7"/>
        <end position="39"/>
    </location>
</feature>
<gene>
    <name evidence="2" type="ORF">BGW36DRAFT_454736</name>
</gene>
<evidence type="ECO:0000259" key="1">
    <source>
        <dbReference type="Pfam" id="PF12937"/>
    </source>
</evidence>
<dbReference type="RefSeq" id="XP_046069828.1">
    <property type="nucleotide sequence ID" value="XM_046221905.1"/>
</dbReference>
<dbReference type="InterPro" id="IPR036047">
    <property type="entry name" value="F-box-like_dom_sf"/>
</dbReference>
<protein>
    <recommendedName>
        <fullName evidence="1">F-box domain-containing protein</fullName>
    </recommendedName>
</protein>
<accession>A0AAD4KQ66</accession>
<comment type="caution">
    <text evidence="2">The sequence shown here is derived from an EMBL/GenBank/DDBJ whole genome shotgun (WGS) entry which is preliminary data.</text>
</comment>
<sequence length="448" mass="51791">MAPTLVTLPQELHLLILSNLDSPQDLLSMTLASRSFHGLYFAYKHTILMQVLYNMVPYEVEDDFCMALHVQDVMKGHIPHWKSPEKVEPFREACVGALEDALTAKYSRLCDITSTDAQIIQLLQTAKVYYDYIKMYSDVAVTNLGLFVRSETKGLPLSHFEKQRYMRAFCRYEAYITLLHGWMYLGNSIRGIRPSLSAGTFVDQFQPWEVEEIACVDQFMQTSIGKTFDALEDHLVALIKLKGCNHVNKERGSKLIMAGTNGTSWTDLLRICGLHSIPGSWERRLRINYWATIGLKKTLEALRKPFIGMILKPVPGTTPAPPFFYDLAAETLPYYKIVRTGFPNPTEPIYGWEWAFGPQTFMIMASENLKLRDMGYVFWDKERLLRYKVFQNPREFQFYEFMRQNNLAHDYTISSKLDQKLRGVKLTEHVVMAFMDQVEHIHLPAHLI</sequence>
<dbReference type="GeneID" id="70252192"/>